<dbReference type="EMBL" id="SBJO01000021">
    <property type="protein sequence ID" value="KAF9764465.1"/>
    <property type="molecule type" value="Genomic_DNA"/>
</dbReference>
<keyword evidence="3" id="KW-1185">Reference proteome</keyword>
<accession>A0A9P6H066</accession>
<evidence type="ECO:0000256" key="1">
    <source>
        <dbReference type="SAM" id="MobiDB-lite"/>
    </source>
</evidence>
<evidence type="ECO:0000313" key="3">
    <source>
        <dbReference type="Proteomes" id="UP000740883"/>
    </source>
</evidence>
<gene>
    <name evidence="2" type="ORF">NGRA_0546</name>
</gene>
<sequence length="558" mass="65017">MDLFDKPVYVFGKIVKKKLVTPYKSWEIDLDLKADFLPVKILGEKVEIFSKNRIFNSYVLSEEENLRTLFSVDSKLTVTGEEVEKGRIYTFVVEKEDDLVRRVSLFKFDCLYPGTRTVGRVLKKKNKLVVSTIYGEGELVLQNNTYGKKIEVLLYRKDETLHFVQVDCPVESKVSLKVDSYSSGYYTVSDRNIRGILFSKSKYKVGDTVECIPKDNNLGFYIFKENDTKKDTNDTKKDTNDTKKDTNDTKKDTKDTKNDTKDTKNDTKDTKNDTMKDTKNDTPITPTVPFDIPTDNEDSTSSTTANINVDLSLERKRSKISTDEDYFMEIKARPGKALPILKYFQFLVESSKIEEAKRVFWEYSSSLTGREKDDLSIAFVNFLIYSSEKDLLKTVKKLSKTCSEKFLRVVSSNTDDLSIVKLYYSTSPNRLSFRRYLEVLFTANPKEAYSLVEANPKYLDISIPFLYSYKDSPRIRIESLISKNKEAWLEYLKNESGDYKRHLFRRVVDLNWNQKEMKEFYKLWLDFEIQENGNIEEVRNRAKEYVSKLNSTLQKNED</sequence>
<protein>
    <submittedName>
        <fullName evidence="2">Uncharacterized protein</fullName>
    </submittedName>
</protein>
<proteinExistence type="predicted"/>
<feature type="region of interest" description="Disordered" evidence="1">
    <location>
        <begin position="231"/>
        <end position="303"/>
    </location>
</feature>
<dbReference type="OrthoDB" id="412781at2759"/>
<feature type="compositionally biased region" description="Basic and acidic residues" evidence="1">
    <location>
        <begin position="231"/>
        <end position="280"/>
    </location>
</feature>
<dbReference type="AlphaFoldDB" id="A0A9P6H066"/>
<comment type="caution">
    <text evidence="2">The sequence shown here is derived from an EMBL/GenBank/DDBJ whole genome shotgun (WGS) entry which is preliminary data.</text>
</comment>
<dbReference type="Proteomes" id="UP000740883">
    <property type="component" value="Unassembled WGS sequence"/>
</dbReference>
<reference evidence="2 3" key="1">
    <citation type="journal article" date="2020" name="Genome Biol. Evol.">
        <title>Comparative genomics of strictly vertically transmitted, feminizing microsporidia endosymbionts of amphipod crustaceans.</title>
        <authorList>
            <person name="Cormier A."/>
            <person name="Chebbi M.A."/>
            <person name="Giraud I."/>
            <person name="Wattier R."/>
            <person name="Teixeira M."/>
            <person name="Gilbert C."/>
            <person name="Rigaud T."/>
            <person name="Cordaux R."/>
        </authorList>
    </citation>
    <scope>NUCLEOTIDE SEQUENCE [LARGE SCALE GENOMIC DNA]</scope>
    <source>
        <strain evidence="2 3">Ou3-Ou53</strain>
    </source>
</reference>
<organism evidence="2 3">
    <name type="scientific">Nosema granulosis</name>
    <dbReference type="NCBI Taxonomy" id="83296"/>
    <lineage>
        <taxon>Eukaryota</taxon>
        <taxon>Fungi</taxon>
        <taxon>Fungi incertae sedis</taxon>
        <taxon>Microsporidia</taxon>
        <taxon>Nosematidae</taxon>
        <taxon>Nosema</taxon>
    </lineage>
</organism>
<evidence type="ECO:0000313" key="2">
    <source>
        <dbReference type="EMBL" id="KAF9764465.1"/>
    </source>
</evidence>
<name>A0A9P6H066_9MICR</name>